<dbReference type="EMBL" id="CAIY01000077">
    <property type="protein sequence ID" value="CCH68064.1"/>
    <property type="molecule type" value="Genomic_DNA"/>
</dbReference>
<sequence length="240" mass="27586">MSRIIINRTMNIPKITPNNRLPRMGNWEEKSPYIIPLTFRPNCFHICLIVIGFCISTFSPVLSLSTNIIEPNQCSQQPLESLTTNLLRDLSNYANRASQRSRRSARRKDVFSYVLLAGKPEFRPLPLQRRSSTNRSEQKIFPGVEQVFFTTLERQYIGSKAVKLQEFHWLFLTKADSGWHRVMMFSQISSSQTKKQSTPLRESSGGHIGQAVDNWLRDCRAGKSLSISSVNNSQVREFIF</sequence>
<keyword evidence="2" id="KW-1185">Reference proteome</keyword>
<accession>M1WTF2</accession>
<gene>
    <name evidence="1" type="ORF">RINTHH_19090</name>
</gene>
<dbReference type="RefSeq" id="WP_008235378.1">
    <property type="nucleotide sequence ID" value="NZ_CAIY01000077.1"/>
</dbReference>
<reference evidence="2" key="2">
    <citation type="submission" date="2016-01" db="EMBL/GenBank/DDBJ databases">
        <title>Diatom-associated endosymboitic cyanobacterium lacks core nitrogen metabolism enzymes.</title>
        <authorList>
            <person name="Hilton J.A."/>
            <person name="Foster R.A."/>
            <person name="Tripp H.J."/>
            <person name="Carter B.J."/>
            <person name="Zehr J.P."/>
            <person name="Villareal T.A."/>
        </authorList>
    </citation>
    <scope>NUCLEOTIDE SEQUENCE [LARGE SCALE GENOMIC DNA]</scope>
    <source>
        <strain evidence="2">HH01</strain>
    </source>
</reference>
<evidence type="ECO:0000313" key="1">
    <source>
        <dbReference type="EMBL" id="CCH68064.1"/>
    </source>
</evidence>
<dbReference type="STRING" id="1165094.RINTHH_19090"/>
<dbReference type="AlphaFoldDB" id="M1WTF2"/>
<dbReference type="Proteomes" id="UP000053051">
    <property type="component" value="Unassembled WGS sequence"/>
</dbReference>
<reference evidence="1 2" key="1">
    <citation type="submission" date="2012-05" db="EMBL/GenBank/DDBJ databases">
        <authorList>
            <person name="Hilton J."/>
        </authorList>
    </citation>
    <scope>NUCLEOTIDE SEQUENCE [LARGE SCALE GENOMIC DNA]</scope>
    <source>
        <strain evidence="1 2">HH01</strain>
    </source>
</reference>
<protein>
    <submittedName>
        <fullName evidence="1">Uncharacterized protein</fullName>
    </submittedName>
</protein>
<comment type="caution">
    <text evidence="1">The sequence shown here is derived from an EMBL/GenBank/DDBJ whole genome shotgun (WGS) entry which is preliminary data.</text>
</comment>
<proteinExistence type="predicted"/>
<organism evidence="1 2">
    <name type="scientific">Richelia intracellularis HH01</name>
    <dbReference type="NCBI Taxonomy" id="1165094"/>
    <lineage>
        <taxon>Bacteria</taxon>
        <taxon>Bacillati</taxon>
        <taxon>Cyanobacteriota</taxon>
        <taxon>Cyanophyceae</taxon>
        <taxon>Nostocales</taxon>
        <taxon>Nostocaceae</taxon>
        <taxon>Richelia</taxon>
    </lineage>
</organism>
<name>M1WTF2_9NOST</name>
<evidence type="ECO:0000313" key="2">
    <source>
        <dbReference type="Proteomes" id="UP000053051"/>
    </source>
</evidence>